<keyword evidence="7 14" id="KW-0547">Nucleotide-binding</keyword>
<dbReference type="STRING" id="2769.R7QSG8"/>
<dbReference type="InterPro" id="IPR051602">
    <property type="entry name" value="ACC_Biotin_Carboxylase"/>
</dbReference>
<keyword evidence="13 15" id="KW-0092">Biotin</keyword>
<dbReference type="GO" id="GO:0046872">
    <property type="term" value="F:metal ion binding"/>
    <property type="evidence" value="ECO:0007669"/>
    <property type="project" value="UniProtKB-KW"/>
</dbReference>
<keyword evidence="6" id="KW-0479">Metal-binding</keyword>
<comment type="pathway">
    <text evidence="15">Lipid metabolism; malonyl-CoA biosynthesis; malonyl-CoA from acetyl-CoA: step 1/1.</text>
</comment>
<keyword evidence="15" id="KW-0276">Fatty acid metabolism</keyword>
<dbReference type="PROSITE" id="PS50979">
    <property type="entry name" value="BC"/>
    <property type="match status" value="1"/>
</dbReference>
<dbReference type="SMART" id="SM00878">
    <property type="entry name" value="Biotin_carb_C"/>
    <property type="match status" value="1"/>
</dbReference>
<dbReference type="InterPro" id="IPR011761">
    <property type="entry name" value="ATP-grasp"/>
</dbReference>
<dbReference type="GO" id="GO:0004075">
    <property type="term" value="F:biotin carboxylase activity"/>
    <property type="evidence" value="ECO:0007669"/>
    <property type="project" value="UniProtKB-EC"/>
</dbReference>
<dbReference type="SUPFAM" id="SSF52440">
    <property type="entry name" value="PreATP-grasp domain"/>
    <property type="match status" value="1"/>
</dbReference>
<keyword evidence="19" id="KW-1185">Reference proteome</keyword>
<dbReference type="Pfam" id="PF02786">
    <property type="entry name" value="CPSase_L_D2"/>
    <property type="match status" value="1"/>
</dbReference>
<gene>
    <name evidence="18" type="ORF">CHC_T00007145001</name>
</gene>
<keyword evidence="3" id="KW-0150">Chloroplast</keyword>
<proteinExistence type="predicted"/>
<evidence type="ECO:0000256" key="12">
    <source>
        <dbReference type="ARBA" id="ARBA00023211"/>
    </source>
</evidence>
<dbReference type="SUPFAM" id="SSF51246">
    <property type="entry name" value="Rudiment single hybrid motif"/>
    <property type="match status" value="1"/>
</dbReference>
<dbReference type="GO" id="GO:2001295">
    <property type="term" value="P:malonyl-CoA biosynthetic process"/>
    <property type="evidence" value="ECO:0007669"/>
    <property type="project" value="UniProtKB-UniPathway"/>
</dbReference>
<dbReference type="OMA" id="IGPKHYS"/>
<dbReference type="PROSITE" id="PS50975">
    <property type="entry name" value="ATP_GRASP"/>
    <property type="match status" value="1"/>
</dbReference>
<dbReference type="Proteomes" id="UP000012073">
    <property type="component" value="Unassembled WGS sequence"/>
</dbReference>
<dbReference type="InterPro" id="IPR011764">
    <property type="entry name" value="Biotin_carboxylation_dom"/>
</dbReference>
<dbReference type="Pfam" id="PF02785">
    <property type="entry name" value="Biotin_carb_C"/>
    <property type="match status" value="1"/>
</dbReference>
<dbReference type="FunFam" id="3.30.1490.20:FF:000018">
    <property type="entry name" value="Biotin carboxylase"/>
    <property type="match status" value="1"/>
</dbReference>
<dbReference type="GO" id="GO:0009507">
    <property type="term" value="C:chloroplast"/>
    <property type="evidence" value="ECO:0007669"/>
    <property type="project" value="UniProtKB-SubCell"/>
</dbReference>
<accession>R7QSG8</accession>
<keyword evidence="2 15" id="KW-0444">Lipid biosynthesis</keyword>
<comment type="subunit">
    <text evidence="15">Acetyl-CoA carboxylase is a heterohexamer of biotin carboxyl carrier protein, biotin carboxylase and the two subunits of carboxyl transferase in a 2:2 complex.</text>
</comment>
<dbReference type="OrthoDB" id="196847at2759"/>
<dbReference type="GeneID" id="17318291"/>
<dbReference type="GO" id="GO:0006633">
    <property type="term" value="P:fatty acid biosynthetic process"/>
    <property type="evidence" value="ECO:0007669"/>
    <property type="project" value="UniProtKB-KW"/>
</dbReference>
<keyword evidence="10" id="KW-0809">Transit peptide</keyword>
<dbReference type="EMBL" id="HG002154">
    <property type="protein sequence ID" value="CDF40330.1"/>
    <property type="molecule type" value="Genomic_DNA"/>
</dbReference>
<keyword evidence="11 15" id="KW-0443">Lipid metabolism</keyword>
<evidence type="ECO:0000256" key="15">
    <source>
        <dbReference type="RuleBase" id="RU365063"/>
    </source>
</evidence>
<name>R7QSG8_CHOCR</name>
<evidence type="ECO:0000256" key="3">
    <source>
        <dbReference type="ARBA" id="ARBA00022528"/>
    </source>
</evidence>
<comment type="function">
    <text evidence="15">This protein is a component of the acetyl coenzyme A carboxylase complex; first, biotin carboxylase catalyzes the carboxylation of the carrier protein and then the transcarboxylase transfers the carboxyl group to form malonyl-CoA.</text>
</comment>
<evidence type="ECO:0000256" key="1">
    <source>
        <dbReference type="ARBA" id="ARBA00004229"/>
    </source>
</evidence>
<evidence type="ECO:0000256" key="14">
    <source>
        <dbReference type="PROSITE-ProRule" id="PRU00409"/>
    </source>
</evidence>
<dbReference type="Pfam" id="PF00289">
    <property type="entry name" value="Biotin_carb_N"/>
    <property type="match status" value="1"/>
</dbReference>
<dbReference type="FunFam" id="3.40.50.20:FF:000010">
    <property type="entry name" value="Propionyl-CoA carboxylase subunit alpha"/>
    <property type="match status" value="1"/>
</dbReference>
<keyword evidence="9" id="KW-0460">Magnesium</keyword>
<feature type="domain" description="Biotin carboxylation" evidence="17">
    <location>
        <begin position="21"/>
        <end position="466"/>
    </location>
</feature>
<evidence type="ECO:0000256" key="4">
    <source>
        <dbReference type="ARBA" id="ARBA00022598"/>
    </source>
</evidence>
<keyword evidence="8 14" id="KW-0067">ATP-binding</keyword>
<dbReference type="Gene3D" id="3.30.470.20">
    <property type="entry name" value="ATP-grasp fold, B domain"/>
    <property type="match status" value="1"/>
</dbReference>
<dbReference type="InterPro" id="IPR005482">
    <property type="entry name" value="Biotin_COase_C"/>
</dbReference>
<dbReference type="PROSITE" id="PS00866">
    <property type="entry name" value="CPSASE_1"/>
    <property type="match status" value="1"/>
</dbReference>
<evidence type="ECO:0000256" key="5">
    <source>
        <dbReference type="ARBA" id="ARBA00022640"/>
    </source>
</evidence>
<dbReference type="RefSeq" id="XP_005710624.1">
    <property type="nucleotide sequence ID" value="XM_005710567.1"/>
</dbReference>
<reference evidence="19" key="1">
    <citation type="journal article" date="2013" name="Proc. Natl. Acad. Sci. U.S.A.">
        <title>Genome structure and metabolic features in the red seaweed Chondrus crispus shed light on evolution of the Archaeplastida.</title>
        <authorList>
            <person name="Collen J."/>
            <person name="Porcel B."/>
            <person name="Carre W."/>
            <person name="Ball S.G."/>
            <person name="Chaparro C."/>
            <person name="Tonon T."/>
            <person name="Barbeyron T."/>
            <person name="Michel G."/>
            <person name="Noel B."/>
            <person name="Valentin K."/>
            <person name="Elias M."/>
            <person name="Artiguenave F."/>
            <person name="Arun A."/>
            <person name="Aury J.M."/>
            <person name="Barbosa-Neto J.F."/>
            <person name="Bothwell J.H."/>
            <person name="Bouget F.Y."/>
            <person name="Brillet L."/>
            <person name="Cabello-Hurtado F."/>
            <person name="Capella-Gutierrez S."/>
            <person name="Charrier B."/>
            <person name="Cladiere L."/>
            <person name="Cock J.M."/>
            <person name="Coelho S.M."/>
            <person name="Colleoni C."/>
            <person name="Czjzek M."/>
            <person name="Da Silva C."/>
            <person name="Delage L."/>
            <person name="Denoeud F."/>
            <person name="Deschamps P."/>
            <person name="Dittami S.M."/>
            <person name="Gabaldon T."/>
            <person name="Gachon C.M."/>
            <person name="Groisillier A."/>
            <person name="Herve C."/>
            <person name="Jabbari K."/>
            <person name="Katinka M."/>
            <person name="Kloareg B."/>
            <person name="Kowalczyk N."/>
            <person name="Labadie K."/>
            <person name="Leblanc C."/>
            <person name="Lopez P.J."/>
            <person name="McLachlan D.H."/>
            <person name="Meslet-Cladiere L."/>
            <person name="Moustafa A."/>
            <person name="Nehr Z."/>
            <person name="Nyvall Collen P."/>
            <person name="Panaud O."/>
            <person name="Partensky F."/>
            <person name="Poulain J."/>
            <person name="Rensing S.A."/>
            <person name="Rousvoal S."/>
            <person name="Samson G."/>
            <person name="Symeonidi A."/>
            <person name="Weissenbach J."/>
            <person name="Zambounis A."/>
            <person name="Wincker P."/>
            <person name="Boyen C."/>
        </authorList>
    </citation>
    <scope>NUCLEOTIDE SEQUENCE [LARGE SCALE GENOMIC DNA]</scope>
    <source>
        <strain evidence="19">cv. Stackhouse</strain>
    </source>
</reference>
<evidence type="ECO:0000259" key="17">
    <source>
        <dbReference type="PROSITE" id="PS50979"/>
    </source>
</evidence>
<evidence type="ECO:0000256" key="11">
    <source>
        <dbReference type="ARBA" id="ARBA00023098"/>
    </source>
</evidence>
<evidence type="ECO:0000313" key="19">
    <source>
        <dbReference type="Proteomes" id="UP000012073"/>
    </source>
</evidence>
<dbReference type="NCBIfam" id="TIGR00514">
    <property type="entry name" value="accC"/>
    <property type="match status" value="1"/>
</dbReference>
<evidence type="ECO:0000256" key="2">
    <source>
        <dbReference type="ARBA" id="ARBA00022516"/>
    </source>
</evidence>
<dbReference type="Gramene" id="CDF40330">
    <property type="protein sequence ID" value="CDF40330"/>
    <property type="gene ID" value="CHC_T00007145001"/>
</dbReference>
<dbReference type="InterPro" id="IPR011054">
    <property type="entry name" value="Rudment_hybrid_motif"/>
</dbReference>
<protein>
    <recommendedName>
        <fullName evidence="15">Biotin carboxylase</fullName>
        <ecNumber evidence="15">6.3.4.14</ecNumber>
    </recommendedName>
    <alternativeName>
        <fullName evidence="15">Acetyl-coenzyme A carboxylase biotin carboxylase subunit A</fullName>
    </alternativeName>
</protein>
<dbReference type="InterPro" id="IPR004549">
    <property type="entry name" value="Acetyl_CoA_COase_biotin_COase"/>
</dbReference>
<evidence type="ECO:0000256" key="6">
    <source>
        <dbReference type="ARBA" id="ARBA00022723"/>
    </source>
</evidence>
<dbReference type="PROSITE" id="PS00867">
    <property type="entry name" value="CPSASE_2"/>
    <property type="match status" value="1"/>
</dbReference>
<comment type="catalytic activity">
    <reaction evidence="15">
        <text>N(6)-biotinyl-L-lysyl-[protein] + hydrogencarbonate + ATP = N(6)-carboxybiotinyl-L-lysyl-[protein] + ADP + phosphate + H(+)</text>
        <dbReference type="Rhea" id="RHEA:13501"/>
        <dbReference type="Rhea" id="RHEA-COMP:10505"/>
        <dbReference type="Rhea" id="RHEA-COMP:10506"/>
        <dbReference type="ChEBI" id="CHEBI:15378"/>
        <dbReference type="ChEBI" id="CHEBI:17544"/>
        <dbReference type="ChEBI" id="CHEBI:30616"/>
        <dbReference type="ChEBI" id="CHEBI:43474"/>
        <dbReference type="ChEBI" id="CHEBI:83144"/>
        <dbReference type="ChEBI" id="CHEBI:83145"/>
        <dbReference type="ChEBI" id="CHEBI:456216"/>
        <dbReference type="EC" id="6.3.4.14"/>
    </reaction>
</comment>
<dbReference type="GO" id="GO:0005524">
    <property type="term" value="F:ATP binding"/>
    <property type="evidence" value="ECO:0007669"/>
    <property type="project" value="UniProtKB-UniRule"/>
</dbReference>
<organism evidence="18 19">
    <name type="scientific">Chondrus crispus</name>
    <name type="common">Carrageen Irish moss</name>
    <name type="synonym">Polymorpha crispa</name>
    <dbReference type="NCBI Taxonomy" id="2769"/>
    <lineage>
        <taxon>Eukaryota</taxon>
        <taxon>Rhodophyta</taxon>
        <taxon>Florideophyceae</taxon>
        <taxon>Rhodymeniophycidae</taxon>
        <taxon>Gigartinales</taxon>
        <taxon>Gigartinaceae</taxon>
        <taxon>Chondrus</taxon>
    </lineage>
</organism>
<keyword evidence="15" id="KW-0275">Fatty acid biosynthesis</keyword>
<evidence type="ECO:0000256" key="9">
    <source>
        <dbReference type="ARBA" id="ARBA00022842"/>
    </source>
</evidence>
<dbReference type="InterPro" id="IPR005479">
    <property type="entry name" value="CPAse_ATP-bd"/>
</dbReference>
<dbReference type="PhylomeDB" id="R7QSG8"/>
<dbReference type="KEGG" id="ccp:CHC_T00007145001"/>
<dbReference type="UniPathway" id="UPA00655">
    <property type="reaction ID" value="UER00711"/>
</dbReference>
<evidence type="ECO:0000256" key="7">
    <source>
        <dbReference type="ARBA" id="ARBA00022741"/>
    </source>
</evidence>
<dbReference type="EC" id="6.3.4.14" evidence="15"/>
<keyword evidence="5" id="KW-0934">Plastid</keyword>
<feature type="domain" description="ATP-grasp" evidence="16">
    <location>
        <begin position="140"/>
        <end position="337"/>
    </location>
</feature>
<evidence type="ECO:0000259" key="16">
    <source>
        <dbReference type="PROSITE" id="PS50975"/>
    </source>
</evidence>
<evidence type="ECO:0000313" key="18">
    <source>
        <dbReference type="EMBL" id="CDF40330.1"/>
    </source>
</evidence>
<comment type="subcellular location">
    <subcellularLocation>
        <location evidence="1">Plastid</location>
        <location evidence="1">Chloroplast</location>
    </subcellularLocation>
</comment>
<dbReference type="PANTHER" id="PTHR48095:SF2">
    <property type="entry name" value="BIOTIN CARBOXYLASE, CHLOROPLASTIC"/>
    <property type="match status" value="1"/>
</dbReference>
<keyword evidence="4 15" id="KW-0436">Ligase</keyword>
<sequence length="477" mass="51323">MVTAEAAAVEENLASALTIKPITKLLVANRGEIAIRVIRSCQELGIPVVAVYSTADRDALHVSLADEAVCIGDAPSAKSYLSIPNLLAACSVTKADAIHPGYGFLSENAEFVDICASMDITFVGPLAESIAKMGDKATAKATMIDVGVPCVPGSRGLVESEEDAKNQAADMGYPVMLKATAGGGGRGIKIVWEDAEVEMAFKTCAAEAEAAFGNGGLYMEKYVQAPRHVEIQVLADNYGNVIHLGERDCSVQRRNQKLIEEAPSPALTETLREQMGAAAVNAAKAIGYRGAGTVEFLLDKSGEFYFMEMNTRIQVEHPVTECITGVDLIQQQIRVAEGHELTLKQEDVVLRGHAIEARVNAEDPLHNFRPMPGQVTGFLAPGGNGVRWDGQVFTGWRIPPNYDSLLGKLIVWAPTRAEAISKLKRALGETAVQGVPTTIPFHLEVLENEVFQDGSEIYTNFIETEGILDTLKEKKGK</sequence>
<dbReference type="NCBIfam" id="NF006367">
    <property type="entry name" value="PRK08591.1"/>
    <property type="match status" value="1"/>
</dbReference>
<keyword evidence="12" id="KW-0464">Manganese</keyword>
<dbReference type="SUPFAM" id="SSF56059">
    <property type="entry name" value="Glutathione synthetase ATP-binding domain-like"/>
    <property type="match status" value="1"/>
</dbReference>
<dbReference type="InterPro" id="IPR005481">
    <property type="entry name" value="BC-like_N"/>
</dbReference>
<dbReference type="InterPro" id="IPR016185">
    <property type="entry name" value="PreATP-grasp_dom_sf"/>
</dbReference>
<dbReference type="AlphaFoldDB" id="R7QSG8"/>
<evidence type="ECO:0000256" key="8">
    <source>
        <dbReference type="ARBA" id="ARBA00022840"/>
    </source>
</evidence>
<evidence type="ECO:0000256" key="13">
    <source>
        <dbReference type="ARBA" id="ARBA00023267"/>
    </source>
</evidence>
<dbReference type="FunFam" id="3.30.470.20:FF:000045">
    <property type="entry name" value="Biotin carboxylase"/>
    <property type="match status" value="1"/>
</dbReference>
<dbReference type="PANTHER" id="PTHR48095">
    <property type="entry name" value="PYRUVATE CARBOXYLASE SUBUNIT A"/>
    <property type="match status" value="1"/>
</dbReference>
<evidence type="ECO:0000256" key="10">
    <source>
        <dbReference type="ARBA" id="ARBA00022946"/>
    </source>
</evidence>